<name>A0A1F6G7X4_9BACT</name>
<gene>
    <name evidence="1" type="ORF">A2609_02805</name>
</gene>
<dbReference type="STRING" id="1798533.A2609_02805"/>
<accession>A0A1F6G7X4</accession>
<comment type="caution">
    <text evidence="1">The sequence shown here is derived from an EMBL/GenBank/DDBJ whole genome shotgun (WGS) entry which is preliminary data.</text>
</comment>
<dbReference type="PANTHER" id="PTHR37029">
    <property type="entry name" value="SSR1768 PROTEIN"/>
    <property type="match status" value="1"/>
</dbReference>
<dbReference type="Pfam" id="PF10049">
    <property type="entry name" value="DUF2283"/>
    <property type="match status" value="1"/>
</dbReference>
<dbReference type="EMBL" id="MFMU01000001">
    <property type="protein sequence ID" value="OGG94212.1"/>
    <property type="molecule type" value="Genomic_DNA"/>
</dbReference>
<dbReference type="PANTHER" id="PTHR37029:SF1">
    <property type="entry name" value="SSR1768 PROTEIN"/>
    <property type="match status" value="1"/>
</dbReference>
<evidence type="ECO:0000313" key="2">
    <source>
        <dbReference type="Proteomes" id="UP000176867"/>
    </source>
</evidence>
<evidence type="ECO:0000313" key="1">
    <source>
        <dbReference type="EMBL" id="OGG94212.1"/>
    </source>
</evidence>
<sequence length="76" mass="8342">MGMRITYDKRANALNVSIRPGVVAKTVEVAPEVLLDIDKKGRTLNLEILGAREKVGIRNFNTVQVGDIPVKLHAFA</sequence>
<reference evidence="1 2" key="1">
    <citation type="journal article" date="2016" name="Nat. Commun.">
        <title>Thousands of microbial genomes shed light on interconnected biogeochemical processes in an aquifer system.</title>
        <authorList>
            <person name="Anantharaman K."/>
            <person name="Brown C.T."/>
            <person name="Hug L.A."/>
            <person name="Sharon I."/>
            <person name="Castelle C.J."/>
            <person name="Probst A.J."/>
            <person name="Thomas B.C."/>
            <person name="Singh A."/>
            <person name="Wilkins M.J."/>
            <person name="Karaoz U."/>
            <person name="Brodie E.L."/>
            <person name="Williams K.H."/>
            <person name="Hubbard S.S."/>
            <person name="Banfield J.F."/>
        </authorList>
    </citation>
    <scope>NUCLEOTIDE SEQUENCE [LARGE SCALE GENOMIC DNA]</scope>
</reference>
<protein>
    <recommendedName>
        <fullName evidence="3">DUF2283 domain-containing protein</fullName>
    </recommendedName>
</protein>
<proteinExistence type="predicted"/>
<evidence type="ECO:0008006" key="3">
    <source>
        <dbReference type="Google" id="ProtNLM"/>
    </source>
</evidence>
<dbReference type="InterPro" id="IPR019270">
    <property type="entry name" value="DUF2283"/>
</dbReference>
<organism evidence="1 2">
    <name type="scientific">Candidatus Kaiserbacteria bacterium RIFOXYD1_FULL_47_14</name>
    <dbReference type="NCBI Taxonomy" id="1798533"/>
    <lineage>
        <taxon>Bacteria</taxon>
        <taxon>Candidatus Kaiseribacteriota</taxon>
    </lineage>
</organism>
<dbReference type="Proteomes" id="UP000176867">
    <property type="component" value="Unassembled WGS sequence"/>
</dbReference>
<dbReference type="AlphaFoldDB" id="A0A1F6G7X4"/>